<accession>A0A834JFC6</accession>
<sequence length="146" mass="16482">MWSKRGNRTGRRSGYRLFSPEVKRTGWPAVSSSDGDSDGGGGDGGDGDGDNDCDSNREEEETRGGKRNDLSLALKLIQKKKKKTQTQDYNNSLPEQEFDEWNRALSFLVHGSSGNTRMKRDVVEDERIRALDLMLKPPHDTCRRHL</sequence>
<evidence type="ECO:0000256" key="1">
    <source>
        <dbReference type="SAM" id="MobiDB-lite"/>
    </source>
</evidence>
<dbReference type="AlphaFoldDB" id="A0A834JFC6"/>
<evidence type="ECO:0000313" key="2">
    <source>
        <dbReference type="EMBL" id="KAF7386827.1"/>
    </source>
</evidence>
<comment type="caution">
    <text evidence="2">The sequence shown here is derived from an EMBL/GenBank/DDBJ whole genome shotgun (WGS) entry which is preliminary data.</text>
</comment>
<proteinExistence type="predicted"/>
<feature type="compositionally biased region" description="Basic and acidic residues" evidence="1">
    <location>
        <begin position="54"/>
        <end position="69"/>
    </location>
</feature>
<dbReference type="EMBL" id="JACSEA010000013">
    <property type="protein sequence ID" value="KAF7386827.1"/>
    <property type="molecule type" value="Genomic_DNA"/>
</dbReference>
<organism evidence="2 3">
    <name type="scientific">Vespula vulgaris</name>
    <name type="common">Yellow jacket</name>
    <name type="synonym">Wasp</name>
    <dbReference type="NCBI Taxonomy" id="7454"/>
    <lineage>
        <taxon>Eukaryota</taxon>
        <taxon>Metazoa</taxon>
        <taxon>Ecdysozoa</taxon>
        <taxon>Arthropoda</taxon>
        <taxon>Hexapoda</taxon>
        <taxon>Insecta</taxon>
        <taxon>Pterygota</taxon>
        <taxon>Neoptera</taxon>
        <taxon>Endopterygota</taxon>
        <taxon>Hymenoptera</taxon>
        <taxon>Apocrita</taxon>
        <taxon>Aculeata</taxon>
        <taxon>Vespoidea</taxon>
        <taxon>Vespidae</taxon>
        <taxon>Vespinae</taxon>
        <taxon>Vespula</taxon>
    </lineage>
</organism>
<protein>
    <submittedName>
        <fullName evidence="2">Uncharacterized protein</fullName>
    </submittedName>
</protein>
<keyword evidence="3" id="KW-1185">Reference proteome</keyword>
<name>A0A834JFC6_VESVU</name>
<feature type="compositionally biased region" description="Basic residues" evidence="1">
    <location>
        <begin position="1"/>
        <end position="14"/>
    </location>
</feature>
<gene>
    <name evidence="2" type="ORF">HZH66_011279</name>
</gene>
<reference evidence="2" key="1">
    <citation type="journal article" date="2020" name="G3 (Bethesda)">
        <title>High-Quality Assemblies for Three Invasive Social Wasps from the &lt;i&gt;Vespula&lt;/i&gt; Genus.</title>
        <authorList>
            <person name="Harrop T.W.R."/>
            <person name="Guhlin J."/>
            <person name="McLaughlin G.M."/>
            <person name="Permina E."/>
            <person name="Stockwell P."/>
            <person name="Gilligan J."/>
            <person name="Le Lec M.F."/>
            <person name="Gruber M.A.M."/>
            <person name="Quinn O."/>
            <person name="Lovegrove M."/>
            <person name="Duncan E.J."/>
            <person name="Remnant E.J."/>
            <person name="Van Eeckhoven J."/>
            <person name="Graham B."/>
            <person name="Knapp R.A."/>
            <person name="Langford K.W."/>
            <person name="Kronenberg Z."/>
            <person name="Press M.O."/>
            <person name="Eacker S.M."/>
            <person name="Wilson-Rankin E.E."/>
            <person name="Purcell J."/>
            <person name="Lester P.J."/>
            <person name="Dearden P.K."/>
        </authorList>
    </citation>
    <scope>NUCLEOTIDE SEQUENCE</scope>
    <source>
        <strain evidence="2">Marl-1</strain>
    </source>
</reference>
<evidence type="ECO:0000313" key="3">
    <source>
        <dbReference type="Proteomes" id="UP000614350"/>
    </source>
</evidence>
<feature type="region of interest" description="Disordered" evidence="1">
    <location>
        <begin position="1"/>
        <end position="71"/>
    </location>
</feature>
<dbReference type="Proteomes" id="UP000614350">
    <property type="component" value="Unassembled WGS sequence"/>
</dbReference>